<feature type="compositionally biased region" description="Basic and acidic residues" evidence="1">
    <location>
        <begin position="95"/>
        <end position="134"/>
    </location>
</feature>
<dbReference type="EMBL" id="PXZH01000002">
    <property type="protein sequence ID" value="RST89291.1"/>
    <property type="molecule type" value="Genomic_DNA"/>
</dbReference>
<evidence type="ECO:0000313" key="4">
    <source>
        <dbReference type="Proteomes" id="UP000277864"/>
    </source>
</evidence>
<name>A0A3S0AX89_9ENTE</name>
<feature type="transmembrane region" description="Helical" evidence="2">
    <location>
        <begin position="12"/>
        <end position="37"/>
    </location>
</feature>
<sequence>MKPSNWKKLIKNPLVIIHLILIILTSYLLGTTIYGFWTQTKNPILPYQDKKQETTSSTKEKKKESKKTKNTKETKETEQSDKTKQTNNTTKSKAKPLEKPTAKLPWDKKTTTSSDRQKEKETEKNTTKESETKTKLPTTEQNITYKTKVTEKDAFDDEIFYQYQLDKTLNPKDSFQVQLQTVNVAKMSPDSMKAIDLKGEGVVDLMFLIENKGKETVAIQPSKTSVTIDGNKTKELKTTLRDADLKESDQQHGSLSIPIAKWPKEDTIKKIQFDWFNQTPKEKQVFHVTIELQEE</sequence>
<evidence type="ECO:0000256" key="1">
    <source>
        <dbReference type="SAM" id="MobiDB-lite"/>
    </source>
</evidence>
<protein>
    <recommendedName>
        <fullName evidence="5">DUF4352 domain-containing protein</fullName>
    </recommendedName>
</protein>
<evidence type="ECO:0000256" key="2">
    <source>
        <dbReference type="SAM" id="Phobius"/>
    </source>
</evidence>
<dbReference type="RefSeq" id="WP_125943225.1">
    <property type="nucleotide sequence ID" value="NZ_PXZH01000002.1"/>
</dbReference>
<accession>A0A3S0AX89</accession>
<keyword evidence="2" id="KW-1133">Transmembrane helix</keyword>
<dbReference type="Proteomes" id="UP000277864">
    <property type="component" value="Unassembled WGS sequence"/>
</dbReference>
<reference evidence="3 4" key="1">
    <citation type="submission" date="2018-03" db="EMBL/GenBank/DDBJ databases">
        <authorList>
            <person name="Gulvik C.A."/>
        </authorList>
    </citation>
    <scope>NUCLEOTIDE SEQUENCE [LARGE SCALE GENOMIC DNA]</scope>
    <source>
        <strain evidence="3 4">JCM 31581</strain>
    </source>
</reference>
<evidence type="ECO:0008006" key="5">
    <source>
        <dbReference type="Google" id="ProtNLM"/>
    </source>
</evidence>
<feature type="compositionally biased region" description="Basic and acidic residues" evidence="1">
    <location>
        <begin position="48"/>
        <end position="63"/>
    </location>
</feature>
<keyword evidence="2" id="KW-0472">Membrane</keyword>
<keyword evidence="2" id="KW-0812">Transmembrane</keyword>
<keyword evidence="4" id="KW-1185">Reference proteome</keyword>
<feature type="region of interest" description="Disordered" evidence="1">
    <location>
        <begin position="48"/>
        <end position="135"/>
    </location>
</feature>
<evidence type="ECO:0000313" key="3">
    <source>
        <dbReference type="EMBL" id="RST89291.1"/>
    </source>
</evidence>
<comment type="caution">
    <text evidence="3">The sequence shown here is derived from an EMBL/GenBank/DDBJ whole genome shotgun (WGS) entry which is preliminary data.</text>
</comment>
<proteinExistence type="predicted"/>
<gene>
    <name evidence="3" type="ORF">C7P63_05825</name>
</gene>
<organism evidence="3 4">
    <name type="scientific">Vagococcus humatus</name>
    <dbReference type="NCBI Taxonomy" id="1889241"/>
    <lineage>
        <taxon>Bacteria</taxon>
        <taxon>Bacillati</taxon>
        <taxon>Bacillota</taxon>
        <taxon>Bacilli</taxon>
        <taxon>Lactobacillales</taxon>
        <taxon>Enterococcaceae</taxon>
        <taxon>Vagococcus</taxon>
    </lineage>
</organism>
<dbReference type="AlphaFoldDB" id="A0A3S0AX89"/>
<feature type="compositionally biased region" description="Basic and acidic residues" evidence="1">
    <location>
        <begin position="70"/>
        <end position="84"/>
    </location>
</feature>